<keyword evidence="4" id="KW-0659">Purine metabolism</keyword>
<dbReference type="Proteomes" id="UP001519344">
    <property type="component" value="Unassembled WGS sequence"/>
</dbReference>
<dbReference type="InterPro" id="IPR036778">
    <property type="entry name" value="OHCU_decarboxylase_sf"/>
</dbReference>
<dbReference type="InterPro" id="IPR017580">
    <property type="entry name" value="OHCU_decarboxylase-1"/>
</dbReference>
<dbReference type="Gene3D" id="1.10.3330.10">
    <property type="entry name" value="Oxo-4-hydroxy-4-carboxy-5-ureidoimidazoline decarboxylase"/>
    <property type="match status" value="1"/>
</dbReference>
<evidence type="ECO:0000256" key="5">
    <source>
        <dbReference type="ARBA" id="ARBA00022793"/>
    </source>
</evidence>
<dbReference type="InterPro" id="IPR018020">
    <property type="entry name" value="OHCU_decarboxylase"/>
</dbReference>
<feature type="domain" description="Oxo-4-hydroxy-4-carboxy-5-ureidoimidazoline decarboxylase" evidence="7">
    <location>
        <begin position="9"/>
        <end position="161"/>
    </location>
</feature>
<evidence type="ECO:0000313" key="9">
    <source>
        <dbReference type="Proteomes" id="UP001519344"/>
    </source>
</evidence>
<dbReference type="Pfam" id="PF09349">
    <property type="entry name" value="OHCU_decarbox"/>
    <property type="match status" value="1"/>
</dbReference>
<evidence type="ECO:0000256" key="3">
    <source>
        <dbReference type="ARBA" id="ARBA00012257"/>
    </source>
</evidence>
<comment type="caution">
    <text evidence="8">The sequence shown here is derived from an EMBL/GenBank/DDBJ whole genome shotgun (WGS) entry which is preliminary data.</text>
</comment>
<dbReference type="PANTHER" id="PTHR43466">
    <property type="entry name" value="2-OXO-4-HYDROXY-4-CARBOXY-5-UREIDOIMIDAZOLINE DECARBOXYLASE-RELATED"/>
    <property type="match status" value="1"/>
</dbReference>
<organism evidence="8 9">
    <name type="scientific">Paenibacillus aceris</name>
    <dbReference type="NCBI Taxonomy" id="869555"/>
    <lineage>
        <taxon>Bacteria</taxon>
        <taxon>Bacillati</taxon>
        <taxon>Bacillota</taxon>
        <taxon>Bacilli</taxon>
        <taxon>Bacillales</taxon>
        <taxon>Paenibacillaceae</taxon>
        <taxon>Paenibacillus</taxon>
    </lineage>
</organism>
<keyword evidence="5" id="KW-0210">Decarboxylase</keyword>
<dbReference type="EC" id="4.1.1.97" evidence="3"/>
<dbReference type="NCBIfam" id="TIGR03164">
    <property type="entry name" value="UHCUDC"/>
    <property type="match status" value="1"/>
</dbReference>
<sequence length="172" mass="19998">MTLTLQQVNEMTQDGFVDAFGPLFEHSPWVAERTWSSRPFATRQDLISSLEREVWRADQEQQLALLRAHPDLGTRVRMTDHSVQEQAGAGLNQLSLEEYEQFIQLNKLYTDAFQFPFIMAVKGQTKETIREALSHRIHREVEEERIQALQEVCKIGRFRLEALLVNEAEGKR</sequence>
<reference evidence="8 9" key="1">
    <citation type="submission" date="2021-03" db="EMBL/GenBank/DDBJ databases">
        <title>Genomic Encyclopedia of Type Strains, Phase IV (KMG-IV): sequencing the most valuable type-strain genomes for metagenomic binning, comparative biology and taxonomic classification.</title>
        <authorList>
            <person name="Goeker M."/>
        </authorList>
    </citation>
    <scope>NUCLEOTIDE SEQUENCE [LARGE SCALE GENOMIC DNA]</scope>
    <source>
        <strain evidence="8 9">DSM 24950</strain>
    </source>
</reference>
<dbReference type="RefSeq" id="WP_338111833.1">
    <property type="nucleotide sequence ID" value="NZ_JAAOZR010000097.1"/>
</dbReference>
<protein>
    <recommendedName>
        <fullName evidence="3">2-oxo-4-hydroxy-4-carboxy-5-ureidoimidazoline decarboxylase</fullName>
        <ecNumber evidence="3">4.1.1.97</ecNumber>
    </recommendedName>
</protein>
<comment type="pathway">
    <text evidence="2">Purine metabolism; urate degradation; (S)-allantoin from urate: step 3/3.</text>
</comment>
<comment type="catalytic activity">
    <reaction evidence="1">
        <text>5-hydroxy-2-oxo-4-ureido-2,5-dihydro-1H-imidazole-5-carboxylate + H(+) = (S)-allantoin + CO2</text>
        <dbReference type="Rhea" id="RHEA:26301"/>
        <dbReference type="ChEBI" id="CHEBI:15378"/>
        <dbReference type="ChEBI" id="CHEBI:15678"/>
        <dbReference type="ChEBI" id="CHEBI:16526"/>
        <dbReference type="ChEBI" id="CHEBI:58639"/>
        <dbReference type="EC" id="4.1.1.97"/>
    </reaction>
</comment>
<evidence type="ECO:0000259" key="7">
    <source>
        <dbReference type="Pfam" id="PF09349"/>
    </source>
</evidence>
<evidence type="ECO:0000256" key="6">
    <source>
        <dbReference type="ARBA" id="ARBA00023239"/>
    </source>
</evidence>
<keyword evidence="6" id="KW-0456">Lyase</keyword>
<evidence type="ECO:0000256" key="4">
    <source>
        <dbReference type="ARBA" id="ARBA00022631"/>
    </source>
</evidence>
<accession>A0ABS4I632</accession>
<dbReference type="SUPFAM" id="SSF158694">
    <property type="entry name" value="UraD-Like"/>
    <property type="match status" value="1"/>
</dbReference>
<gene>
    <name evidence="8" type="ORF">J2Z65_005633</name>
</gene>
<dbReference type="EMBL" id="JAGGKV010000021">
    <property type="protein sequence ID" value="MBP1966374.1"/>
    <property type="molecule type" value="Genomic_DNA"/>
</dbReference>
<dbReference type="PANTHER" id="PTHR43466:SF1">
    <property type="entry name" value="2-OXO-4-HYDROXY-4-CARBOXY-5-UREIDOIMIDAZOLINE DECARBOXYLASE-RELATED"/>
    <property type="match status" value="1"/>
</dbReference>
<evidence type="ECO:0000313" key="8">
    <source>
        <dbReference type="EMBL" id="MBP1966374.1"/>
    </source>
</evidence>
<evidence type="ECO:0000256" key="1">
    <source>
        <dbReference type="ARBA" id="ARBA00001163"/>
    </source>
</evidence>
<keyword evidence="9" id="KW-1185">Reference proteome</keyword>
<proteinExistence type="predicted"/>
<name>A0ABS4I632_9BACL</name>
<evidence type="ECO:0000256" key="2">
    <source>
        <dbReference type="ARBA" id="ARBA00004754"/>
    </source>
</evidence>